<dbReference type="GO" id="GO:0046872">
    <property type="term" value="F:metal ion binding"/>
    <property type="evidence" value="ECO:0007669"/>
    <property type="project" value="UniProtKB-KW"/>
</dbReference>
<name>A0A3P4B605_9BURK</name>
<feature type="binding site" evidence="1">
    <location>
        <position position="122"/>
    </location>
    <ligand>
        <name>Mg(2+)</name>
        <dbReference type="ChEBI" id="CHEBI:18420"/>
    </ligand>
</feature>
<keyword evidence="1" id="KW-0460">Magnesium</keyword>
<dbReference type="CDD" id="cd16841">
    <property type="entry name" value="RraA_family"/>
    <property type="match status" value="1"/>
</dbReference>
<feature type="binding site" evidence="1">
    <location>
        <position position="121"/>
    </location>
    <ligand>
        <name>substrate</name>
    </ligand>
</feature>
<dbReference type="PANTHER" id="PTHR33254">
    <property type="entry name" value="4-HYDROXY-4-METHYL-2-OXOGLUTARATE ALDOLASE 3-RELATED"/>
    <property type="match status" value="1"/>
</dbReference>
<evidence type="ECO:0000313" key="3">
    <source>
        <dbReference type="Proteomes" id="UP000277294"/>
    </source>
</evidence>
<feature type="binding site" evidence="1">
    <location>
        <begin position="99"/>
        <end position="102"/>
    </location>
    <ligand>
        <name>substrate</name>
    </ligand>
</feature>
<keyword evidence="2" id="KW-0456">Lyase</keyword>
<keyword evidence="1" id="KW-0479">Metal-binding</keyword>
<accession>A0A3P4B605</accession>
<dbReference type="EC" id="4.1.1.3" evidence="2"/>
<evidence type="ECO:0000313" key="2">
    <source>
        <dbReference type="EMBL" id="VCU71050.1"/>
    </source>
</evidence>
<comment type="cofactor">
    <cofactor evidence="1">
        <name>Mg(2+)</name>
        <dbReference type="ChEBI" id="CHEBI:18420"/>
    </cofactor>
</comment>
<gene>
    <name evidence="2" type="primary">proA_6</name>
    <name evidence="2" type="ORF">PIGHUM_03130</name>
</gene>
<dbReference type="Gene3D" id="3.50.30.40">
    <property type="entry name" value="Ribonuclease E inhibitor RraA/RraA-like"/>
    <property type="match status" value="1"/>
</dbReference>
<protein>
    <submittedName>
        <fullName evidence="2">4-hydroxy-4-methyl-2-oxoglutarate aldolase</fullName>
        <ecNumber evidence="2">4.1.1.3</ecNumber>
    </submittedName>
</protein>
<dbReference type="OrthoDB" id="9805307at2"/>
<proteinExistence type="predicted"/>
<keyword evidence="3" id="KW-1185">Reference proteome</keyword>
<dbReference type="InterPro" id="IPR005493">
    <property type="entry name" value="RraA/RraA-like"/>
</dbReference>
<organism evidence="2 3">
    <name type="scientific">Pigmentiphaga humi</name>
    <dbReference type="NCBI Taxonomy" id="2478468"/>
    <lineage>
        <taxon>Bacteria</taxon>
        <taxon>Pseudomonadati</taxon>
        <taxon>Pseudomonadota</taxon>
        <taxon>Betaproteobacteria</taxon>
        <taxon>Burkholderiales</taxon>
        <taxon>Alcaligenaceae</taxon>
        <taxon>Pigmentiphaga</taxon>
    </lineage>
</organism>
<dbReference type="GO" id="GO:0016829">
    <property type="term" value="F:lyase activity"/>
    <property type="evidence" value="ECO:0007669"/>
    <property type="project" value="UniProtKB-KW"/>
</dbReference>
<dbReference type="EMBL" id="UWPJ01000024">
    <property type="protein sequence ID" value="VCU71050.1"/>
    <property type="molecule type" value="Genomic_DNA"/>
</dbReference>
<dbReference type="SUPFAM" id="SSF89562">
    <property type="entry name" value="RraA-like"/>
    <property type="match status" value="1"/>
</dbReference>
<dbReference type="PANTHER" id="PTHR33254:SF16">
    <property type="entry name" value="BLR3842 PROTEIN"/>
    <property type="match status" value="1"/>
</dbReference>
<sequence>MSLDARSIRERLAQYSVSLVADVLKEHGSDRLVMRGIVRRTPAGAAPLVGQARTLRFVPARCDFKAPAGNLRMRLIDDVRSGEVLVFDASCNPASSAFGDMVAARAATAGATGIVIDGALRDVDAIAALGLSAYSSNIAPAPNAAPSVPQEADAPIQCGGVLVLPGDWIVADGDGVIVIPASLAADVVEKGDALTRKEEFCRGLIERGHTLAEAFPMPAGLAPHFATYLETGRLPTADEVRGTVR</sequence>
<dbReference type="Pfam" id="PF03737">
    <property type="entry name" value="RraA-like"/>
    <property type="match status" value="1"/>
</dbReference>
<evidence type="ECO:0000256" key="1">
    <source>
        <dbReference type="PIRSR" id="PIRSR605493-1"/>
    </source>
</evidence>
<dbReference type="Proteomes" id="UP000277294">
    <property type="component" value="Unassembled WGS sequence"/>
</dbReference>
<dbReference type="RefSeq" id="WP_124080514.1">
    <property type="nucleotide sequence ID" value="NZ_UWPJ01000024.1"/>
</dbReference>
<dbReference type="AlphaFoldDB" id="A0A3P4B605"/>
<reference evidence="2 3" key="1">
    <citation type="submission" date="2018-10" db="EMBL/GenBank/DDBJ databases">
        <authorList>
            <person name="Criscuolo A."/>
        </authorList>
    </citation>
    <scope>NUCLEOTIDE SEQUENCE [LARGE SCALE GENOMIC DNA]</scope>
    <source>
        <strain evidence="2">DnA1</strain>
    </source>
</reference>
<dbReference type="InterPro" id="IPR036704">
    <property type="entry name" value="RraA/RraA-like_sf"/>
</dbReference>